<reference evidence="2 3" key="1">
    <citation type="submission" date="2016-09" db="EMBL/GenBank/DDBJ databases">
        <title>Complete Genome Sequence of Methanosarcina thermophila MT-1.</title>
        <authorList>
            <person name="Kouzuma A."/>
        </authorList>
    </citation>
    <scope>NUCLEOTIDE SEQUENCE [LARGE SCALE GENOMIC DNA]</scope>
    <source>
        <strain evidence="2 3">MT-1</strain>
    </source>
</reference>
<protein>
    <submittedName>
        <fullName evidence="2">Uncharacterized protein</fullName>
    </submittedName>
</protein>
<proteinExistence type="predicted"/>
<sequence length="88" mass="10477">MTEDMDRIALEGQIKNIQTLIELDEEDIKGYTEDLATQNITEGPLYNETMEIIREKKIHLEELYKKLEILKDETLSYKERMLRSLRVC</sequence>
<accession>A0A3G9CT67</accession>
<feature type="coiled-coil region" evidence="1">
    <location>
        <begin position="50"/>
        <end position="80"/>
    </location>
</feature>
<evidence type="ECO:0000313" key="3">
    <source>
        <dbReference type="Proteomes" id="UP000265557"/>
    </source>
</evidence>
<keyword evidence="1" id="KW-0175">Coiled coil</keyword>
<name>A0A3G9CT67_METTE</name>
<dbReference type="AlphaFoldDB" id="A0A3G9CT67"/>
<evidence type="ECO:0000313" key="2">
    <source>
        <dbReference type="EMBL" id="BAW29316.1"/>
    </source>
</evidence>
<organism evidence="2 3">
    <name type="scientific">Methanosarcina thermophila</name>
    <dbReference type="NCBI Taxonomy" id="2210"/>
    <lineage>
        <taxon>Archaea</taxon>
        <taxon>Methanobacteriati</taxon>
        <taxon>Methanobacteriota</taxon>
        <taxon>Stenosarchaea group</taxon>
        <taxon>Methanomicrobia</taxon>
        <taxon>Methanosarcinales</taxon>
        <taxon>Methanosarcinaceae</taxon>
        <taxon>Methanosarcina</taxon>
    </lineage>
</organism>
<gene>
    <name evidence="2" type="ORF">MESMT1_1386</name>
</gene>
<evidence type="ECO:0000256" key="1">
    <source>
        <dbReference type="SAM" id="Coils"/>
    </source>
</evidence>
<dbReference type="Proteomes" id="UP000265557">
    <property type="component" value="Chromosome"/>
</dbReference>
<dbReference type="EMBL" id="AP017646">
    <property type="protein sequence ID" value="BAW29316.1"/>
    <property type="molecule type" value="Genomic_DNA"/>
</dbReference>